<dbReference type="InterPro" id="IPR001811">
    <property type="entry name" value="Chemokine_IL8-like_dom"/>
</dbReference>
<dbReference type="Proteomes" id="UP000264820">
    <property type="component" value="Unplaced"/>
</dbReference>
<protein>
    <recommendedName>
        <fullName evidence="3">Chemokine interleukin-8-like domain-containing protein</fullName>
    </recommendedName>
</protein>
<dbReference type="OMA" id="PPEGNQW"/>
<dbReference type="GO" id="GO:0005615">
    <property type="term" value="C:extracellular space"/>
    <property type="evidence" value="ECO:0007669"/>
    <property type="project" value="UniProtKB-KW"/>
</dbReference>
<keyword evidence="2" id="KW-0732">Signal</keyword>
<keyword evidence="5" id="KW-1185">Reference proteome</keyword>
<evidence type="ECO:0000313" key="4">
    <source>
        <dbReference type="Ensembl" id="ENSHCOP00000006904.1"/>
    </source>
</evidence>
<evidence type="ECO:0000256" key="1">
    <source>
        <dbReference type="ARBA" id="ARBA00022514"/>
    </source>
</evidence>
<dbReference type="GO" id="GO:0006955">
    <property type="term" value="P:immune response"/>
    <property type="evidence" value="ECO:0007669"/>
    <property type="project" value="InterPro"/>
</dbReference>
<dbReference type="Ensembl" id="ENSHCOT00000002900.1">
    <property type="protein sequence ID" value="ENSHCOP00000006904.1"/>
    <property type="gene ID" value="ENSHCOG00000008785.1"/>
</dbReference>
<reference evidence="4" key="1">
    <citation type="submission" date="2025-08" db="UniProtKB">
        <authorList>
            <consortium name="Ensembl"/>
        </authorList>
    </citation>
    <scope>IDENTIFICATION</scope>
</reference>
<organism evidence="4 5">
    <name type="scientific">Hippocampus comes</name>
    <name type="common">Tiger tail seahorse</name>
    <dbReference type="NCBI Taxonomy" id="109280"/>
    <lineage>
        <taxon>Eukaryota</taxon>
        <taxon>Metazoa</taxon>
        <taxon>Chordata</taxon>
        <taxon>Craniata</taxon>
        <taxon>Vertebrata</taxon>
        <taxon>Euteleostomi</taxon>
        <taxon>Actinopterygii</taxon>
        <taxon>Neopterygii</taxon>
        <taxon>Teleostei</taxon>
        <taxon>Neoteleostei</taxon>
        <taxon>Acanthomorphata</taxon>
        <taxon>Syngnathiaria</taxon>
        <taxon>Syngnathiformes</taxon>
        <taxon>Syngnathoidei</taxon>
        <taxon>Syngnathidae</taxon>
        <taxon>Hippocampus</taxon>
    </lineage>
</organism>
<feature type="chain" id="PRO_5018714515" description="Chemokine interleukin-8-like domain-containing protein" evidence="2">
    <location>
        <begin position="22"/>
        <end position="95"/>
    </location>
</feature>
<dbReference type="GO" id="GO:0008009">
    <property type="term" value="F:chemokine activity"/>
    <property type="evidence" value="ECO:0007669"/>
    <property type="project" value="InterPro"/>
</dbReference>
<dbReference type="AlphaFoldDB" id="A0A3Q3DA11"/>
<evidence type="ECO:0000256" key="2">
    <source>
        <dbReference type="SAM" id="SignalP"/>
    </source>
</evidence>
<reference evidence="4" key="2">
    <citation type="submission" date="2025-09" db="UniProtKB">
        <authorList>
            <consortium name="Ensembl"/>
        </authorList>
    </citation>
    <scope>IDENTIFICATION</scope>
</reference>
<accession>A0A3Q3DA11</accession>
<dbReference type="InterPro" id="IPR036048">
    <property type="entry name" value="Interleukin_8-like_sf"/>
</dbReference>
<evidence type="ECO:0000259" key="3">
    <source>
        <dbReference type="SMART" id="SM00199"/>
    </source>
</evidence>
<dbReference type="Pfam" id="PF00048">
    <property type="entry name" value="IL8"/>
    <property type="match status" value="1"/>
</dbReference>
<dbReference type="Gene3D" id="2.40.50.40">
    <property type="match status" value="1"/>
</dbReference>
<evidence type="ECO:0000313" key="5">
    <source>
        <dbReference type="Proteomes" id="UP000264820"/>
    </source>
</evidence>
<feature type="domain" description="Chemokine interleukin-8-like" evidence="3">
    <location>
        <begin position="24"/>
        <end position="86"/>
    </location>
</feature>
<sequence>MKPQVVALLLLALVCLQPAAGEKLVSCCLDTSDKCFPRQIVVSYYHQEAGKGCQHSATVFMSKAGKRLCAPAAHKSKCVQELVAFLDKRNKSKKQ</sequence>
<feature type="signal peptide" evidence="2">
    <location>
        <begin position="1"/>
        <end position="21"/>
    </location>
</feature>
<dbReference type="SMART" id="SM00199">
    <property type="entry name" value="SCY"/>
    <property type="match status" value="1"/>
</dbReference>
<dbReference type="SUPFAM" id="SSF54117">
    <property type="entry name" value="Interleukin 8-like chemokines"/>
    <property type="match status" value="1"/>
</dbReference>
<proteinExistence type="predicted"/>
<keyword evidence="1" id="KW-0202">Cytokine</keyword>
<name>A0A3Q3DA11_HIPCM</name>